<keyword evidence="1" id="KW-0732">Signal</keyword>
<protein>
    <recommendedName>
        <fullName evidence="2">CHRD domain-containing protein</fullName>
    </recommendedName>
</protein>
<proteinExistence type="predicted"/>
<evidence type="ECO:0000256" key="1">
    <source>
        <dbReference type="SAM" id="SignalP"/>
    </source>
</evidence>
<dbReference type="SMART" id="SM00754">
    <property type="entry name" value="CHRD"/>
    <property type="match status" value="1"/>
</dbReference>
<reference evidence="3 4" key="1">
    <citation type="submission" date="2024-06" db="EMBL/GenBank/DDBJ databases">
        <title>Complete genome of Phlyctema vagabunda strain 19-DSS-EL-015.</title>
        <authorList>
            <person name="Fiorenzani C."/>
        </authorList>
    </citation>
    <scope>NUCLEOTIDE SEQUENCE [LARGE SCALE GENOMIC DNA]</scope>
    <source>
        <strain evidence="3 4">19-DSS-EL-015</strain>
    </source>
</reference>
<feature type="domain" description="CHRD" evidence="2">
    <location>
        <begin position="95"/>
        <end position="238"/>
    </location>
</feature>
<comment type="caution">
    <text evidence="3">The sequence shown here is derived from an EMBL/GenBank/DDBJ whole genome shotgun (WGS) entry which is preliminary data.</text>
</comment>
<evidence type="ECO:0000259" key="2">
    <source>
        <dbReference type="SMART" id="SM00754"/>
    </source>
</evidence>
<feature type="chain" id="PRO_5047012070" description="CHRD domain-containing protein" evidence="1">
    <location>
        <begin position="20"/>
        <end position="238"/>
    </location>
</feature>
<evidence type="ECO:0000313" key="3">
    <source>
        <dbReference type="EMBL" id="KAL3422465.1"/>
    </source>
</evidence>
<keyword evidence="4" id="KW-1185">Reference proteome</keyword>
<dbReference type="EMBL" id="JBFCZG010000005">
    <property type="protein sequence ID" value="KAL3422465.1"/>
    <property type="molecule type" value="Genomic_DNA"/>
</dbReference>
<evidence type="ECO:0000313" key="4">
    <source>
        <dbReference type="Proteomes" id="UP001629113"/>
    </source>
</evidence>
<dbReference type="Proteomes" id="UP001629113">
    <property type="component" value="Unassembled WGS sequence"/>
</dbReference>
<dbReference type="InterPro" id="IPR010895">
    <property type="entry name" value="CHRD"/>
</dbReference>
<sequence>MKFTQITTAATLLATTVFAAPTEYPAPPGGWESVKYPAGTGENLPSYPAPAGGWESVKYPPGTGANLPSYPAPPGGWESVTYPPGTGEAPKTYTSSFNVVAVGAEVRNGTVSVPGPKEAVGYFYFGINSVDDTICFKITLLNVAGTYQSPARTATHVHAAVRGASGPPRLAFPNPVGDDKRRESSGCLKGPFTTGLLANGVDTGVGFKLSQIEANPAGFFADSHTNLFPLGVVRGQLA</sequence>
<feature type="signal peptide" evidence="1">
    <location>
        <begin position="1"/>
        <end position="19"/>
    </location>
</feature>
<accession>A0ABR4PGQ3</accession>
<dbReference type="Pfam" id="PF07452">
    <property type="entry name" value="CHRD"/>
    <property type="match status" value="1"/>
</dbReference>
<organism evidence="3 4">
    <name type="scientific">Phlyctema vagabunda</name>
    <dbReference type="NCBI Taxonomy" id="108571"/>
    <lineage>
        <taxon>Eukaryota</taxon>
        <taxon>Fungi</taxon>
        <taxon>Dikarya</taxon>
        <taxon>Ascomycota</taxon>
        <taxon>Pezizomycotina</taxon>
        <taxon>Leotiomycetes</taxon>
        <taxon>Helotiales</taxon>
        <taxon>Dermateaceae</taxon>
        <taxon>Phlyctema</taxon>
    </lineage>
</organism>
<gene>
    <name evidence="3" type="ORF">PVAG01_06621</name>
</gene>
<name>A0ABR4PGQ3_9HELO</name>